<dbReference type="EMBL" id="KB730034">
    <property type="protein sequence ID" value="ENH74408.1"/>
    <property type="molecule type" value="Genomic_DNA"/>
</dbReference>
<evidence type="ECO:0000313" key="1">
    <source>
        <dbReference type="EMBL" id="ENH74408.1"/>
    </source>
</evidence>
<proteinExistence type="predicted"/>
<dbReference type="AlphaFoldDB" id="N4UF35"/>
<reference evidence="2" key="1">
    <citation type="submission" date="2012-09" db="EMBL/GenBank/DDBJ databases">
        <title>Genome sequencing and comparative transcriptomics of race 1 and race 4 of banana pathogen: Fusarium oxysporum f. sp. cubense.</title>
        <authorList>
            <person name="Fang X."/>
            <person name="Huang J."/>
        </authorList>
    </citation>
    <scope>NUCLEOTIDE SEQUENCE [LARGE SCALE GENOMIC DNA]</scope>
    <source>
        <strain evidence="2">race 1</strain>
    </source>
</reference>
<reference evidence="2" key="2">
    <citation type="journal article" date="2014" name="PLoS ONE">
        <title>Genome and Transcriptome Analysis of the Fungal Pathogen Fusarium oxysporum f. sp. cubense Causing Banana Vascular Wilt Disease.</title>
        <authorList>
            <person name="Guo L."/>
            <person name="Han L."/>
            <person name="Yang L."/>
            <person name="Zeng H."/>
            <person name="Fan D."/>
            <person name="Zhu Y."/>
            <person name="Feng Y."/>
            <person name="Wang G."/>
            <person name="Peng C."/>
            <person name="Jiang X."/>
            <person name="Zhou D."/>
            <person name="Ni P."/>
            <person name="Liang C."/>
            <person name="Liu L."/>
            <person name="Wang J."/>
            <person name="Mao C."/>
            <person name="Fang X."/>
            <person name="Peng M."/>
            <person name="Huang J."/>
        </authorList>
    </citation>
    <scope>NUCLEOTIDE SEQUENCE [LARGE SCALE GENOMIC DNA]</scope>
    <source>
        <strain evidence="2">race 1</strain>
    </source>
</reference>
<dbReference type="HOGENOM" id="CLU_1197330_0_0_1"/>
<organism evidence="1 2">
    <name type="scientific">Fusarium oxysporum f. sp. cubense (strain race 1)</name>
    <name type="common">Panama disease fungus</name>
    <dbReference type="NCBI Taxonomy" id="1229664"/>
    <lineage>
        <taxon>Eukaryota</taxon>
        <taxon>Fungi</taxon>
        <taxon>Dikarya</taxon>
        <taxon>Ascomycota</taxon>
        <taxon>Pezizomycotina</taxon>
        <taxon>Sordariomycetes</taxon>
        <taxon>Hypocreomycetidae</taxon>
        <taxon>Hypocreales</taxon>
        <taxon>Nectriaceae</taxon>
        <taxon>Fusarium</taxon>
        <taxon>Fusarium oxysporum species complex</taxon>
    </lineage>
</organism>
<evidence type="ECO:0000313" key="2">
    <source>
        <dbReference type="Proteomes" id="UP000016928"/>
    </source>
</evidence>
<accession>N4UF35</accession>
<dbReference type="OrthoDB" id="5326588at2759"/>
<feature type="non-terminal residue" evidence="1">
    <location>
        <position position="1"/>
    </location>
</feature>
<dbReference type="Proteomes" id="UP000016928">
    <property type="component" value="Unassembled WGS sequence"/>
</dbReference>
<sequence length="232" mass="26531">SFQAGDLEPGYNAKYNLLQEILRAMLKTPHVGSTDWIFFIAEIIEWLDLRGDYDDYVQDPRYPWPHSFIVQDIVQAFAMIAMFFPDSNVTTLVTMFFNSSQCDEFRKSGVFDPKEQSKVRPDRRTRTSYIFRDKELWKEWKEFYTRVTDYICLAVYSIALTATATWDVPLALQLTTYNNIPLSMMVTIHMLPLGSEACSKESLGLVESPSALMEANLSSRLGNQPSLSSSSA</sequence>
<dbReference type="VEuPathDB" id="FungiDB:FOC1_g10009818"/>
<gene>
    <name evidence="1" type="ORF">FOC1_g10009818</name>
</gene>
<name>N4UF35_FUSC1</name>
<protein>
    <submittedName>
        <fullName evidence="1">Uncharacterized protein</fullName>
    </submittedName>
</protein>